<reference evidence="8 9" key="1">
    <citation type="submission" date="2019-05" db="EMBL/GenBank/DDBJ databases">
        <title>Mumia sp. nov., isolated from the intestinal contents of plateau pika (Ochotona curzoniae) in the Qinghai-Tibet plateau of China.</title>
        <authorList>
            <person name="Tian Z."/>
        </authorList>
    </citation>
    <scope>NUCLEOTIDE SEQUENCE [LARGE SCALE GENOMIC DNA]</scope>
    <source>
        <strain evidence="9">527</strain>
    </source>
</reference>
<feature type="transmembrane region" description="Helical" evidence="7">
    <location>
        <begin position="167"/>
        <end position="189"/>
    </location>
</feature>
<organism evidence="8 9">
    <name type="scientific">Mumia zhuanghuii</name>
    <dbReference type="NCBI Taxonomy" id="2585211"/>
    <lineage>
        <taxon>Bacteria</taxon>
        <taxon>Bacillati</taxon>
        <taxon>Actinomycetota</taxon>
        <taxon>Actinomycetes</taxon>
        <taxon>Propionibacteriales</taxon>
        <taxon>Nocardioidaceae</taxon>
        <taxon>Mumia</taxon>
    </lineage>
</organism>
<feature type="transmembrane region" description="Helical" evidence="7">
    <location>
        <begin position="201"/>
        <end position="225"/>
    </location>
</feature>
<name>A0A5C4N128_9ACTN</name>
<evidence type="ECO:0000256" key="7">
    <source>
        <dbReference type="SAM" id="Phobius"/>
    </source>
</evidence>
<keyword evidence="4 7" id="KW-0812">Transmembrane</keyword>
<feature type="transmembrane region" description="Helical" evidence="7">
    <location>
        <begin position="129"/>
        <end position="146"/>
    </location>
</feature>
<feature type="transmembrane region" description="Helical" evidence="7">
    <location>
        <begin position="61"/>
        <end position="86"/>
    </location>
</feature>
<feature type="transmembrane region" description="Helical" evidence="7">
    <location>
        <begin position="369"/>
        <end position="389"/>
    </location>
</feature>
<dbReference type="PANTHER" id="PTHR42718:SF47">
    <property type="entry name" value="METHYL VIOLOGEN RESISTANCE PROTEIN SMVA"/>
    <property type="match status" value="1"/>
</dbReference>
<dbReference type="RefSeq" id="WP_139105260.1">
    <property type="nucleotide sequence ID" value="NZ_VDFR01000012.1"/>
</dbReference>
<dbReference type="GO" id="GO:0022857">
    <property type="term" value="F:transmembrane transporter activity"/>
    <property type="evidence" value="ECO:0007669"/>
    <property type="project" value="InterPro"/>
</dbReference>
<keyword evidence="3" id="KW-1003">Cell membrane</keyword>
<evidence type="ECO:0000256" key="1">
    <source>
        <dbReference type="ARBA" id="ARBA00004651"/>
    </source>
</evidence>
<dbReference type="InterPro" id="IPR036259">
    <property type="entry name" value="MFS_trans_sf"/>
</dbReference>
<keyword evidence="2" id="KW-0813">Transport</keyword>
<comment type="subcellular location">
    <subcellularLocation>
        <location evidence="1">Cell membrane</location>
        <topology evidence="1">Multi-pass membrane protein</topology>
    </subcellularLocation>
</comment>
<feature type="transmembrane region" description="Helical" evidence="7">
    <location>
        <begin position="232"/>
        <end position="251"/>
    </location>
</feature>
<dbReference type="SUPFAM" id="SSF103473">
    <property type="entry name" value="MFS general substrate transporter"/>
    <property type="match status" value="1"/>
</dbReference>
<comment type="caution">
    <text evidence="8">The sequence shown here is derived from an EMBL/GenBank/DDBJ whole genome shotgun (WGS) entry which is preliminary data.</text>
</comment>
<dbReference type="OrthoDB" id="9781469at2"/>
<evidence type="ECO:0000256" key="4">
    <source>
        <dbReference type="ARBA" id="ARBA00022692"/>
    </source>
</evidence>
<accession>A0A5C4N128</accession>
<dbReference type="PANTHER" id="PTHR42718">
    <property type="entry name" value="MAJOR FACILITATOR SUPERFAMILY MULTIDRUG TRANSPORTER MFSC"/>
    <property type="match status" value="1"/>
</dbReference>
<dbReference type="InterPro" id="IPR011701">
    <property type="entry name" value="MFS"/>
</dbReference>
<feature type="transmembrane region" description="Helical" evidence="7">
    <location>
        <begin position="257"/>
        <end position="283"/>
    </location>
</feature>
<evidence type="ECO:0000256" key="5">
    <source>
        <dbReference type="ARBA" id="ARBA00022989"/>
    </source>
</evidence>
<evidence type="ECO:0000313" key="8">
    <source>
        <dbReference type="EMBL" id="TNC50647.1"/>
    </source>
</evidence>
<protein>
    <submittedName>
        <fullName evidence="8">MFS transporter</fullName>
    </submittedName>
</protein>
<dbReference type="Gene3D" id="1.20.1250.20">
    <property type="entry name" value="MFS general substrate transporter like domains"/>
    <property type="match status" value="1"/>
</dbReference>
<feature type="transmembrane region" description="Helical" evidence="7">
    <location>
        <begin position="98"/>
        <end position="117"/>
    </location>
</feature>
<feature type="transmembrane region" description="Helical" evidence="7">
    <location>
        <begin position="304"/>
        <end position="325"/>
    </location>
</feature>
<dbReference type="Pfam" id="PF07690">
    <property type="entry name" value="MFS_1"/>
    <property type="match status" value="1"/>
</dbReference>
<evidence type="ECO:0000313" key="9">
    <source>
        <dbReference type="Proteomes" id="UP000306740"/>
    </source>
</evidence>
<evidence type="ECO:0000256" key="6">
    <source>
        <dbReference type="ARBA" id="ARBA00023136"/>
    </source>
</evidence>
<evidence type="ECO:0000256" key="2">
    <source>
        <dbReference type="ARBA" id="ARBA00022448"/>
    </source>
</evidence>
<dbReference type="GO" id="GO:0005886">
    <property type="term" value="C:plasma membrane"/>
    <property type="evidence" value="ECO:0007669"/>
    <property type="project" value="UniProtKB-SubCell"/>
</dbReference>
<dbReference type="EMBL" id="VDFR01000012">
    <property type="protein sequence ID" value="TNC50647.1"/>
    <property type="molecule type" value="Genomic_DNA"/>
</dbReference>
<sequence length="406" mass="41180">MTSPRRSLALLLLPTAVVAVDLNVLFLAVPALTADLGATATQQLWITDVYGLVVGGVLLHWFWWGSVFLLAVPACATVLLLGRRLLPASRPTDRAPCVDVLSAGLLMAALLALFTAIKACIPGAATPVWLVGVAVLVVIGAGIVFVRRQRRLVVPFLDLDLLRERTIVVSVTSLALVAVVVAGTGFWVTQYLQSVAGLSPLAAAVAFMPMGLGIGAGSFLAPVLARRLDPDVLIPVGLVAAALGSLLQLTVTPAGGYAPMLVAITLTAFGCGPLFAFGTHRVVSSAPPAASGRAAALAETSNHLGSSLGFAAVGSLATAVFVLALRPAVAGLGLDAAPGTMAETRAAATGGSPEREAVLEALAVAGTDALHAVGICGAVVLLVCALLNVRRHAPRRTPSPAVVSGP</sequence>
<gene>
    <name evidence="8" type="ORF">FHE65_03200</name>
</gene>
<dbReference type="AlphaFoldDB" id="A0A5C4N128"/>
<proteinExistence type="predicted"/>
<keyword evidence="5 7" id="KW-1133">Transmembrane helix</keyword>
<keyword evidence="6 7" id="KW-0472">Membrane</keyword>
<dbReference type="Proteomes" id="UP000306740">
    <property type="component" value="Unassembled WGS sequence"/>
</dbReference>
<evidence type="ECO:0000256" key="3">
    <source>
        <dbReference type="ARBA" id="ARBA00022475"/>
    </source>
</evidence>